<name>A0A1V0U2W9_9ACTN</name>
<gene>
    <name evidence="2" type="ORF">B1H19_19965</name>
</gene>
<reference evidence="2 3" key="1">
    <citation type="submission" date="2017-04" db="EMBL/GenBank/DDBJ databases">
        <title>Complete Genome Sequence of Streptomyces gilvosporeus F607, a Capable Producer of Natamycin.</title>
        <authorList>
            <person name="Zong G."/>
            <person name="Zhong C."/>
            <person name="Fu J."/>
            <person name="Qin R."/>
            <person name="Cao G."/>
        </authorList>
    </citation>
    <scope>NUCLEOTIDE SEQUENCE [LARGE SCALE GENOMIC DNA]</scope>
    <source>
        <strain evidence="2 3">F607</strain>
    </source>
</reference>
<sequence>MAGIGVTAAALALECWLTFGAPHGWAGTMALLRGALHLVGVVAIGGGARLIFWEPGGGSTGEAVGERA</sequence>
<dbReference type="AlphaFoldDB" id="A0A1V0U2W9"/>
<keyword evidence="3" id="KW-1185">Reference proteome</keyword>
<evidence type="ECO:0000313" key="3">
    <source>
        <dbReference type="Proteomes" id="UP000192726"/>
    </source>
</evidence>
<accession>A0A1V0U2W9</accession>
<evidence type="ECO:0000256" key="1">
    <source>
        <dbReference type="SAM" id="Phobius"/>
    </source>
</evidence>
<dbReference type="EMBL" id="CP020569">
    <property type="protein sequence ID" value="ARF59575.1"/>
    <property type="molecule type" value="Genomic_DNA"/>
</dbReference>
<dbReference type="Proteomes" id="UP000192726">
    <property type="component" value="Chromosome"/>
</dbReference>
<keyword evidence="1" id="KW-0472">Membrane</keyword>
<organism evidence="2 3">
    <name type="scientific">Streptomyces gilvosporeus</name>
    <dbReference type="NCBI Taxonomy" id="553510"/>
    <lineage>
        <taxon>Bacteria</taxon>
        <taxon>Bacillati</taxon>
        <taxon>Actinomycetota</taxon>
        <taxon>Actinomycetes</taxon>
        <taxon>Kitasatosporales</taxon>
        <taxon>Streptomycetaceae</taxon>
        <taxon>Streptomyces</taxon>
    </lineage>
</organism>
<protein>
    <submittedName>
        <fullName evidence="2">Uncharacterized protein</fullName>
    </submittedName>
</protein>
<feature type="transmembrane region" description="Helical" evidence="1">
    <location>
        <begin position="30"/>
        <end position="52"/>
    </location>
</feature>
<proteinExistence type="predicted"/>
<keyword evidence="1" id="KW-1133">Transmembrane helix</keyword>
<dbReference type="KEGG" id="sgv:B1H19_19965"/>
<keyword evidence="1" id="KW-0812">Transmembrane</keyword>
<evidence type="ECO:0000313" key="2">
    <source>
        <dbReference type="EMBL" id="ARF59575.1"/>
    </source>
</evidence>